<protein>
    <submittedName>
        <fullName evidence="2">Uncharacterized protein</fullName>
    </submittedName>
</protein>
<gene>
    <name evidence="1" type="ORF">SCF082_LOCUS19597</name>
    <name evidence="2" type="ORF">SCF082_LOCUS19663</name>
</gene>
<keyword evidence="3" id="KW-1185">Reference proteome</keyword>
<reference evidence="2 3" key="1">
    <citation type="submission" date="2024-02" db="EMBL/GenBank/DDBJ databases">
        <authorList>
            <person name="Chen Y."/>
            <person name="Shah S."/>
            <person name="Dougan E. K."/>
            <person name="Thang M."/>
            <person name="Chan C."/>
        </authorList>
    </citation>
    <scope>NUCLEOTIDE SEQUENCE [LARGE SCALE GENOMIC DNA]</scope>
</reference>
<evidence type="ECO:0000313" key="1">
    <source>
        <dbReference type="EMBL" id="CAK9031329.1"/>
    </source>
</evidence>
<evidence type="ECO:0000313" key="2">
    <source>
        <dbReference type="EMBL" id="CAK9031472.1"/>
    </source>
</evidence>
<proteinExistence type="predicted"/>
<accession>A0ABP0KY61</accession>
<name>A0ABP0KY61_9DINO</name>
<evidence type="ECO:0000313" key="3">
    <source>
        <dbReference type="Proteomes" id="UP001642464"/>
    </source>
</evidence>
<organism evidence="2 3">
    <name type="scientific">Durusdinium trenchii</name>
    <dbReference type="NCBI Taxonomy" id="1381693"/>
    <lineage>
        <taxon>Eukaryota</taxon>
        <taxon>Sar</taxon>
        <taxon>Alveolata</taxon>
        <taxon>Dinophyceae</taxon>
        <taxon>Suessiales</taxon>
        <taxon>Symbiodiniaceae</taxon>
        <taxon>Durusdinium</taxon>
    </lineage>
</organism>
<sequence>MSTLVESKETLRTRCREAHLTDAEIDSLIANNITSLARLAFALGPPGTAPNDDQVRTLFTTGVGPNIGTLASVKRLIFEAQTMFVAEMKAKVQKKDDTQATLALAERDARIADQRKRLTGLRLRGDEECSHNSYALVLQIVERDTLTYLPPERFTTRRSELQQKKPGKELALDDEHVFFSRQDLHGNRQDFPYTRQKRSVMFDKD</sequence>
<dbReference type="EMBL" id="CAXAMM010013414">
    <property type="protein sequence ID" value="CAK9031329.1"/>
    <property type="molecule type" value="Genomic_DNA"/>
</dbReference>
<comment type="caution">
    <text evidence="2">The sequence shown here is derived from an EMBL/GenBank/DDBJ whole genome shotgun (WGS) entry which is preliminary data.</text>
</comment>
<dbReference type="EMBL" id="CAXAMM010013459">
    <property type="protein sequence ID" value="CAK9031472.1"/>
    <property type="molecule type" value="Genomic_DNA"/>
</dbReference>
<dbReference type="Proteomes" id="UP001642464">
    <property type="component" value="Unassembled WGS sequence"/>
</dbReference>